<dbReference type="Ensembl" id="ENSOART00020023769.2">
    <property type="protein sequence ID" value="ENSOARP00020053375.1"/>
    <property type="gene ID" value="ENSOARG00020015227.2"/>
</dbReference>
<evidence type="ECO:0000313" key="1">
    <source>
        <dbReference type="Ensembl" id="ENSOARP00020053375.1"/>
    </source>
</evidence>
<reference evidence="1" key="1">
    <citation type="submission" date="2020-11" db="EMBL/GenBank/DDBJ databases">
        <authorList>
            <person name="Davenport K.M."/>
            <person name="Bickhart D.M."/>
            <person name="Smith T.P.L."/>
            <person name="Murdoch B.M."/>
            <person name="Rosen B.D."/>
        </authorList>
    </citation>
    <scope>NUCLEOTIDE SEQUENCE [LARGE SCALE GENOMIC DNA]</scope>
    <source>
        <strain evidence="1">OAR_USU_Benz2616</strain>
    </source>
</reference>
<name>A0AC11E5D3_SHEEP</name>
<reference evidence="1" key="2">
    <citation type="submission" date="2025-08" db="UniProtKB">
        <authorList>
            <consortium name="Ensembl"/>
        </authorList>
    </citation>
    <scope>IDENTIFICATION</scope>
</reference>
<protein>
    <submittedName>
        <fullName evidence="1">Kinesin family member 14</fullName>
    </submittedName>
</protein>
<organism evidence="1">
    <name type="scientific">Ovis aries</name>
    <name type="common">Sheep</name>
    <dbReference type="NCBI Taxonomy" id="9940"/>
    <lineage>
        <taxon>Eukaryota</taxon>
        <taxon>Metazoa</taxon>
        <taxon>Chordata</taxon>
        <taxon>Craniata</taxon>
        <taxon>Vertebrata</taxon>
        <taxon>Euteleostomi</taxon>
        <taxon>Mammalia</taxon>
        <taxon>Eutheria</taxon>
        <taxon>Laurasiatheria</taxon>
        <taxon>Artiodactyla</taxon>
        <taxon>Ruminantia</taxon>
        <taxon>Pecora</taxon>
        <taxon>Bovidae</taxon>
        <taxon>Caprinae</taxon>
        <taxon>Ovis</taxon>
    </lineage>
</organism>
<reference evidence="1" key="3">
    <citation type="submission" date="2025-09" db="UniProtKB">
        <authorList>
            <consortium name="Ensembl"/>
        </authorList>
    </citation>
    <scope>IDENTIFICATION</scope>
</reference>
<accession>A0AC11E5D3</accession>
<proteinExistence type="predicted"/>
<sequence length="1678" mass="185114">MSASTAHSRNDRDLLGIPSTKTSSLSVLPQGSKLKLHPRSDSSECENDDPLLRSASKVRDINSTYVISACKKTEDTRLLPNPVGRLTLQRRATRSKEPSLLGRESGDAGAKTAETRLALQRRTKTDYMGKWKGMQDVGGRTENSRPSPETGISVKAVSSDKDLPVAPSVPLTPDPKDPEMKADGKCAATRSALSGVGENVALKSLRERAPAGSQSQTEAVRTPCVAVRPTESRLETRESGAGASHHRGAEKEATKLPRRFESLEKRTPFKCISELRSTPRRGVLQPPSPAALVLRSKRPTLQVKQTPQSSLLASQRERSRENTFLLEEEAALQKTSAETGPLKVESSQVTVAVRVRPFSSREKREGAPQAVFLDGEEIAVEHPGTRQVYSFAYDLCFWSVDERHPRFASQMAVYQALAAPLLGQAFQGFNTCLFAYGQTGSGKSYTMMGFSEEPGIIPRFCEDLFAEIAKKQTEEASYHLEMSFFEVYNERIHDLLVCKGENGQRKQTLRVREHPASGPYIEGLSTRGGEKAPSSMLGVGTVLTVMCLAFNSKCSFKGKGKWNVVSSYSDIQVWLELGNKQKATAATSMNDKSSRSHSVLTLVMTQAKTEFVEGQELDHRIRSRINLVDLAGSERCSATGTSGERLKEGVSINKSLLTLGKVISALSEQAGGRSVFIPYRESVLTWLLKESLSGNSKTAMVAAVSPAGGSVEETLSTLRYAAQARSIVTAARVNEDLSAGLIRELKAEIEKLKAAQRSSQNIDPERYRLCRQEITSLRMKLHQQERHMADMQRVWKEKLEQAEKRRLQVTEELQKVGIAFRMDDHLPNLVNLSEDPQLSEILSYMIKEGTTTVGKCRPGSSHDIQLSGVLIADDHCTITNSDGTVSIIPAGEAKTYVNGKLISEPTVLHHGDRVILGGDHYFRFNHPVEVQKREQPPSRENPVSKGPEDFESARNDLLMAQRLQLEAEIKEAEVRAKEEMMQGIQIVKEMAQQELSSQKAAYESKIKVLEAELKEESQRKKIQEINNEKANHKIEELEKAKQRFEQEIHVNRKRLEMEALAAKQALEDHRIRHAKILEALETEKQRIAQEVQILQQNQSHRDKAFAAQPSWSSMKLSVMIQEANAISSRLNRNYVFGRHVVSDKGSSSDACIRVRNLQLGVSTVWSLEKFESKLAAMKELYESRGSSRGEDVFCGPEDEWEPDITHVPVSSFSRRRSRSLLNNRRVSGCLHGVEAHAGRDLRSSGCAGLVGKSSPVYLDSAEPFLPGICKELIGSSLELLGQSDDEEGTVADSLMSSFLRIHDGVLAVSRAHEEQDEDSQCSLFTDRANQSLAVQVTSAFEQLAVLTGPWVSGVLLEAGRAALLAELRQEVRTLGSRLQLFLQGCSSDISPMVKEAQKQVIQTVCRAVACVGRSVALTGGRLHLLESGAHGAPGLQDDFVGAVCDGVDMGVRSLLDAGIEKAEELERELGRQSPQDEVTKQMKANALGLIESLGNLFAEWKTKSFRTQVQEENSKYKDLKMMINLAQEFFKLKCGLEQTIQIIISALRGHRGDVALLQDCVQRLCSSARGLHGDRAGCPEDSRAQASRRELESRATSLLLGFEFEEGLVLWGPWEACDQGPRAAEQEQPRSDRPGPQRTRGVPKRVYELPGPALGGSEQGVLPTRESAGEGSPPAREQ</sequence>
<gene>
    <name evidence="1" type="primary">KIF14</name>
</gene>